<proteinExistence type="predicted"/>
<dbReference type="PANTHER" id="PTHR47331">
    <property type="entry name" value="PHD-TYPE DOMAIN-CONTAINING PROTEIN"/>
    <property type="match status" value="1"/>
</dbReference>
<dbReference type="OrthoDB" id="8052806at2759"/>
<evidence type="ECO:0000313" key="1">
    <source>
        <dbReference type="EMBL" id="GBN83951.1"/>
    </source>
</evidence>
<dbReference type="PANTHER" id="PTHR47331:SF1">
    <property type="entry name" value="GAG-LIKE PROTEIN"/>
    <property type="match status" value="1"/>
</dbReference>
<keyword evidence="2" id="KW-1185">Reference proteome</keyword>
<protein>
    <submittedName>
        <fullName evidence="1">Uncharacterized protein</fullName>
    </submittedName>
</protein>
<dbReference type="AlphaFoldDB" id="A0A4Y2S7K4"/>
<sequence>MGGLDFLPGIGSQCRTDCREQRYEVKAFTDSAEYFYEFYKPGQTSLQYTNLRLQNRVLTVYVVSGSLLAKRETEIHCGLITDNSELEKTLKEFWEIENIEREYEISVTKEAEICEEHFLKSYSRTETGKFMVKMSFKEDPSCLGESRKKSEKCLNSLWNRLRREPKLCELYKNFMPEYLNMCHMEEVIEYKEPDVNYYIPHHFVFRPESSSTSLRVKYIASALTSFVKSLNCIQFKGGTIQDDLLI</sequence>
<organism evidence="1 2">
    <name type="scientific">Araneus ventricosus</name>
    <name type="common">Orbweaver spider</name>
    <name type="synonym">Epeira ventricosa</name>
    <dbReference type="NCBI Taxonomy" id="182803"/>
    <lineage>
        <taxon>Eukaryota</taxon>
        <taxon>Metazoa</taxon>
        <taxon>Ecdysozoa</taxon>
        <taxon>Arthropoda</taxon>
        <taxon>Chelicerata</taxon>
        <taxon>Arachnida</taxon>
        <taxon>Araneae</taxon>
        <taxon>Araneomorphae</taxon>
        <taxon>Entelegynae</taxon>
        <taxon>Araneoidea</taxon>
        <taxon>Araneidae</taxon>
        <taxon>Araneus</taxon>
    </lineage>
</organism>
<dbReference type="EMBL" id="BGPR01020157">
    <property type="protein sequence ID" value="GBN83951.1"/>
    <property type="molecule type" value="Genomic_DNA"/>
</dbReference>
<gene>
    <name evidence="1" type="ORF">AVEN_253824_1</name>
</gene>
<dbReference type="Proteomes" id="UP000499080">
    <property type="component" value="Unassembled WGS sequence"/>
</dbReference>
<comment type="caution">
    <text evidence="1">The sequence shown here is derived from an EMBL/GenBank/DDBJ whole genome shotgun (WGS) entry which is preliminary data.</text>
</comment>
<accession>A0A4Y2S7K4</accession>
<name>A0A4Y2S7K4_ARAVE</name>
<reference evidence="1 2" key="1">
    <citation type="journal article" date="2019" name="Sci. Rep.">
        <title>Orb-weaving spider Araneus ventricosus genome elucidates the spidroin gene catalogue.</title>
        <authorList>
            <person name="Kono N."/>
            <person name="Nakamura H."/>
            <person name="Ohtoshi R."/>
            <person name="Moran D.A.P."/>
            <person name="Shinohara A."/>
            <person name="Yoshida Y."/>
            <person name="Fujiwara M."/>
            <person name="Mori M."/>
            <person name="Tomita M."/>
            <person name="Arakawa K."/>
        </authorList>
    </citation>
    <scope>NUCLEOTIDE SEQUENCE [LARGE SCALE GENOMIC DNA]</scope>
</reference>
<evidence type="ECO:0000313" key="2">
    <source>
        <dbReference type="Proteomes" id="UP000499080"/>
    </source>
</evidence>